<evidence type="ECO:0000313" key="4">
    <source>
        <dbReference type="Proteomes" id="UP001604277"/>
    </source>
</evidence>
<evidence type="ECO:0000256" key="2">
    <source>
        <dbReference type="SAM" id="Phobius"/>
    </source>
</evidence>
<reference evidence="4" key="1">
    <citation type="submission" date="2024-07" db="EMBL/GenBank/DDBJ databases">
        <title>Two chromosome-level genome assemblies of Korean endemic species Abeliophyllum distichum and Forsythia ovata (Oleaceae).</title>
        <authorList>
            <person name="Jang H."/>
        </authorList>
    </citation>
    <scope>NUCLEOTIDE SEQUENCE [LARGE SCALE GENOMIC DNA]</scope>
</reference>
<protein>
    <submittedName>
        <fullName evidence="3">Tryptophan aminotransferase-related protein 2-like</fullName>
    </submittedName>
</protein>
<feature type="transmembrane region" description="Helical" evidence="2">
    <location>
        <begin position="40"/>
        <end position="59"/>
    </location>
</feature>
<evidence type="ECO:0000256" key="1">
    <source>
        <dbReference type="SAM" id="MobiDB-lite"/>
    </source>
</evidence>
<name>A0ABD1P442_9LAMI</name>
<dbReference type="AlphaFoldDB" id="A0ABD1P442"/>
<dbReference type="Proteomes" id="UP001604277">
    <property type="component" value="Unassembled WGS sequence"/>
</dbReference>
<feature type="compositionally biased region" description="Low complexity" evidence="1">
    <location>
        <begin position="91"/>
        <end position="102"/>
    </location>
</feature>
<keyword evidence="2" id="KW-0812">Transmembrane</keyword>
<accession>A0ABD1P442</accession>
<keyword evidence="2" id="KW-0472">Membrane</keyword>
<sequence>MASSVAEKRLKNLGVYGQSWNDNKPQENHKMMVLDSKTELRTMILGNFLVIALNAGFLYRDYCKGKHHYQEFFSFKNECKNASLTLLKTSPPPFSSSSSKAFDGIIDLDP</sequence>
<proteinExistence type="predicted"/>
<feature type="region of interest" description="Disordered" evidence="1">
    <location>
        <begin position="91"/>
        <end position="110"/>
    </location>
</feature>
<organism evidence="3 4">
    <name type="scientific">Forsythia ovata</name>
    <dbReference type="NCBI Taxonomy" id="205694"/>
    <lineage>
        <taxon>Eukaryota</taxon>
        <taxon>Viridiplantae</taxon>
        <taxon>Streptophyta</taxon>
        <taxon>Embryophyta</taxon>
        <taxon>Tracheophyta</taxon>
        <taxon>Spermatophyta</taxon>
        <taxon>Magnoliopsida</taxon>
        <taxon>eudicotyledons</taxon>
        <taxon>Gunneridae</taxon>
        <taxon>Pentapetalae</taxon>
        <taxon>asterids</taxon>
        <taxon>lamiids</taxon>
        <taxon>Lamiales</taxon>
        <taxon>Oleaceae</taxon>
        <taxon>Forsythieae</taxon>
        <taxon>Forsythia</taxon>
    </lineage>
</organism>
<dbReference type="EMBL" id="JBFOLJ010000028">
    <property type="protein sequence ID" value="KAL2458637.1"/>
    <property type="molecule type" value="Genomic_DNA"/>
</dbReference>
<evidence type="ECO:0000313" key="3">
    <source>
        <dbReference type="EMBL" id="KAL2458637.1"/>
    </source>
</evidence>
<gene>
    <name evidence="3" type="ORF">Fot_55667</name>
</gene>
<keyword evidence="2" id="KW-1133">Transmembrane helix</keyword>
<comment type="caution">
    <text evidence="3">The sequence shown here is derived from an EMBL/GenBank/DDBJ whole genome shotgun (WGS) entry which is preliminary data.</text>
</comment>
<keyword evidence="4" id="KW-1185">Reference proteome</keyword>